<dbReference type="RefSeq" id="XP_028151419.1">
    <property type="nucleotide sequence ID" value="XM_028295618.1"/>
</dbReference>
<dbReference type="InParanoid" id="A0A6P7GP87"/>
<organism evidence="1">
    <name type="scientific">Diabrotica virgifera virgifera</name>
    <name type="common">western corn rootworm</name>
    <dbReference type="NCBI Taxonomy" id="50390"/>
    <lineage>
        <taxon>Eukaryota</taxon>
        <taxon>Metazoa</taxon>
        <taxon>Ecdysozoa</taxon>
        <taxon>Arthropoda</taxon>
        <taxon>Hexapoda</taxon>
        <taxon>Insecta</taxon>
        <taxon>Pterygota</taxon>
        <taxon>Neoptera</taxon>
        <taxon>Endopterygota</taxon>
        <taxon>Coleoptera</taxon>
        <taxon>Polyphaga</taxon>
        <taxon>Cucujiformia</taxon>
        <taxon>Chrysomeloidea</taxon>
        <taxon>Chrysomelidae</taxon>
        <taxon>Galerucinae</taxon>
        <taxon>Diabroticina</taxon>
        <taxon>Diabroticites</taxon>
        <taxon>Diabrotica</taxon>
    </lineage>
</organism>
<sequence length="100" mass="11537">MYVTYTRCCIDCATSVTVVDWCNLCREVCTTYLQQHPVELRGFQEEGEVPYRCLQEWTVGIWYGRKEQWKTVPHTSAGIEHKDTVAHCIKNNSTGDSNCD</sequence>
<dbReference type="AlphaFoldDB" id="A0A6P7GP87"/>
<evidence type="ECO:0000313" key="1">
    <source>
        <dbReference type="RefSeq" id="XP_028151419.1"/>
    </source>
</evidence>
<reference evidence="1" key="1">
    <citation type="submission" date="2025-08" db="UniProtKB">
        <authorList>
            <consortium name="RefSeq"/>
        </authorList>
    </citation>
    <scope>IDENTIFICATION</scope>
    <source>
        <tissue evidence="1">Whole insect</tissue>
    </source>
</reference>
<proteinExistence type="predicted"/>
<gene>
    <name evidence="1" type="primary">LOC114344787</name>
</gene>
<name>A0A6P7GP87_DIAVI</name>
<protein>
    <submittedName>
        <fullName evidence="1">Uncharacterized protein LOC114344787</fullName>
    </submittedName>
</protein>
<accession>A0A6P7GP87</accession>